<keyword evidence="2" id="KW-0472">Membrane</keyword>
<evidence type="ECO:0000259" key="3">
    <source>
        <dbReference type="PROSITE" id="PS00028"/>
    </source>
</evidence>
<dbReference type="PROSITE" id="PS00028">
    <property type="entry name" value="ZINC_FINGER_C2H2_1"/>
    <property type="match status" value="1"/>
</dbReference>
<dbReference type="InterPro" id="IPR052843">
    <property type="entry name" value="ER_body_metal_sequester"/>
</dbReference>
<dbReference type="PANTHER" id="PTHR38937">
    <property type="entry name" value="MEMBRANE PROTEIN OF ER BODY-LIKE PROTEIN"/>
    <property type="match status" value="1"/>
</dbReference>
<feature type="region of interest" description="Disordered" evidence="1">
    <location>
        <begin position="441"/>
        <end position="471"/>
    </location>
</feature>
<organism evidence="4 5">
    <name type="scientific">Buddleja alternifolia</name>
    <dbReference type="NCBI Taxonomy" id="168488"/>
    <lineage>
        <taxon>Eukaryota</taxon>
        <taxon>Viridiplantae</taxon>
        <taxon>Streptophyta</taxon>
        <taxon>Embryophyta</taxon>
        <taxon>Tracheophyta</taxon>
        <taxon>Spermatophyta</taxon>
        <taxon>Magnoliopsida</taxon>
        <taxon>eudicotyledons</taxon>
        <taxon>Gunneridae</taxon>
        <taxon>Pentapetalae</taxon>
        <taxon>asterids</taxon>
        <taxon>lamiids</taxon>
        <taxon>Lamiales</taxon>
        <taxon>Scrophulariaceae</taxon>
        <taxon>Buddlejeae</taxon>
        <taxon>Buddleja</taxon>
    </lineage>
</organism>
<feature type="compositionally biased region" description="Polar residues" evidence="1">
    <location>
        <begin position="48"/>
        <end position="63"/>
    </location>
</feature>
<keyword evidence="5" id="KW-1185">Reference proteome</keyword>
<comment type="caution">
    <text evidence="4">The sequence shown here is derived from an EMBL/GenBank/DDBJ whole genome shotgun (WGS) entry which is preliminary data.</text>
</comment>
<feature type="transmembrane region" description="Helical" evidence="2">
    <location>
        <begin position="885"/>
        <end position="906"/>
    </location>
</feature>
<protein>
    <recommendedName>
        <fullName evidence="3">C2H2-type domain-containing protein</fullName>
    </recommendedName>
</protein>
<dbReference type="Proteomes" id="UP000826271">
    <property type="component" value="Unassembled WGS sequence"/>
</dbReference>
<feature type="domain" description="C2H2-type" evidence="3">
    <location>
        <begin position="143"/>
        <end position="163"/>
    </location>
</feature>
<reference evidence="4" key="1">
    <citation type="submission" date="2019-10" db="EMBL/GenBank/DDBJ databases">
        <authorList>
            <person name="Zhang R."/>
            <person name="Pan Y."/>
            <person name="Wang J."/>
            <person name="Ma R."/>
            <person name="Yu S."/>
        </authorList>
    </citation>
    <scope>NUCLEOTIDE SEQUENCE</scope>
    <source>
        <strain evidence="4">LA-IB0</strain>
        <tissue evidence="4">Leaf</tissue>
    </source>
</reference>
<feature type="region of interest" description="Disordered" evidence="1">
    <location>
        <begin position="1"/>
        <end position="81"/>
    </location>
</feature>
<name>A0AAV6XR04_9LAMI</name>
<dbReference type="InterPro" id="IPR013087">
    <property type="entry name" value="Znf_C2H2_type"/>
</dbReference>
<evidence type="ECO:0000256" key="1">
    <source>
        <dbReference type="SAM" id="MobiDB-lite"/>
    </source>
</evidence>
<feature type="compositionally biased region" description="Acidic residues" evidence="1">
    <location>
        <begin position="11"/>
        <end position="20"/>
    </location>
</feature>
<sequence>MEKEEQKWEQAEVEEQEEEESSHLVRKSRAGNDSKSPEIAAVGVEVSNGISETNGHGIQSKSAENGARNEEPTFEKESEAIIGEQMIEELNGVLENESEETTNGEQKIEELNGVPENEPEAINVEHKSTNLVFYDKVEGIWKCRICCWTYRNGSVCFDHFQSHNGRLHKLMSVKTLIFETEGVESTSTYFGEKQILKDPGHSKLDISSLEFLVQTNSTSAINGGDLKNNTLSSSSLQASQTSYQEHTSSYFNSSNEIESAEVDLINEDDLDETDYDVESVIQKQNTHDLYCPNCNSCITRRVILRKRKRRIRITDDEAKRNKIEAGLGFKVGAGSVREPSGFDDTEIRREDDEERGRGPAIFKCLSCFSIFIPTRKGFQLLFGDKSGKETVQNEQVPSVKKNWFISLFASNKQDTAVGQGRSSQTDVQKGDVGVEQLSTLDAQSGQPSILQKARSPIQASEGEDNILPFPRQKSSINGKVVVGAGDKLDMTIAERIDATMEQFETHTSSQLKESTSRKEVENDPSVITPPKRTEVTNGESSEDEISFAKQDGLKLLISSNKGYSDEGQILGGAADKEANQLLPTSVSALQASDVDGQLNISLSIPHQEQDVRATIFTDSVVENKYSNFKSSNSGRFYPTEMSQHTVTETKFELHNGDLLKVDNVSAVNGASVAQGKDAVITIDTQPTGPPQPMQGTMLPAESASPLLSATQIITTGGERTEARKEFEIEVVKSIVYGGLAESITSLSVVSSAVGGGAATLNILALATANLIGGLFIVCHNLWELKRDCIEEVANQVSNQVPKQRDRYKQLLGRRENFILHAVVAIISYIIFGLVPPLVYGFSFRKTNDKELKLLVVAASSLLCIVPLAIGRAYVSRPPKPYLQSVTTFVILGFMVSGVSYAAGILVERLLEKLGLFESSSISNLLLPEMAKGGSAWASY</sequence>
<dbReference type="EMBL" id="WHWC01000006">
    <property type="protein sequence ID" value="KAG8381640.1"/>
    <property type="molecule type" value="Genomic_DNA"/>
</dbReference>
<keyword evidence="2" id="KW-0812">Transmembrane</keyword>
<feature type="transmembrane region" description="Helical" evidence="2">
    <location>
        <begin position="853"/>
        <end position="873"/>
    </location>
</feature>
<keyword evidence="2" id="KW-1133">Transmembrane helix</keyword>
<dbReference type="PANTHER" id="PTHR38937:SF2">
    <property type="entry name" value="MEMBRANE PROTEIN OF ER BODY-LIKE PROTEIN ISOFORM X1"/>
    <property type="match status" value="1"/>
</dbReference>
<evidence type="ECO:0000313" key="4">
    <source>
        <dbReference type="EMBL" id="KAG8381640.1"/>
    </source>
</evidence>
<accession>A0AAV6XR04</accession>
<dbReference type="AlphaFoldDB" id="A0AAV6XR04"/>
<evidence type="ECO:0000256" key="2">
    <source>
        <dbReference type="SAM" id="Phobius"/>
    </source>
</evidence>
<evidence type="ECO:0000313" key="5">
    <source>
        <dbReference type="Proteomes" id="UP000826271"/>
    </source>
</evidence>
<feature type="region of interest" description="Disordered" evidence="1">
    <location>
        <begin position="503"/>
        <end position="544"/>
    </location>
</feature>
<feature type="transmembrane region" description="Helical" evidence="2">
    <location>
        <begin position="817"/>
        <end position="841"/>
    </location>
</feature>
<gene>
    <name evidence="4" type="ORF">BUALT_Bualt06G0142600</name>
</gene>
<proteinExistence type="predicted"/>
<feature type="compositionally biased region" description="Basic and acidic residues" evidence="1">
    <location>
        <begin position="1"/>
        <end position="10"/>
    </location>
</feature>
<feature type="compositionally biased region" description="Basic and acidic residues" evidence="1">
    <location>
        <begin position="67"/>
        <end position="79"/>
    </location>
</feature>